<dbReference type="InterPro" id="IPR020846">
    <property type="entry name" value="MFS_dom"/>
</dbReference>
<keyword evidence="3 6" id="KW-0812">Transmembrane</keyword>
<feature type="transmembrane region" description="Helical" evidence="6">
    <location>
        <begin position="319"/>
        <end position="340"/>
    </location>
</feature>
<dbReference type="PROSITE" id="PS50850">
    <property type="entry name" value="MFS"/>
    <property type="match status" value="1"/>
</dbReference>
<evidence type="ECO:0000256" key="2">
    <source>
        <dbReference type="ARBA" id="ARBA00022448"/>
    </source>
</evidence>
<dbReference type="InterPro" id="IPR011701">
    <property type="entry name" value="MFS"/>
</dbReference>
<protein>
    <submittedName>
        <fullName evidence="8">MDR family MFS transporter</fullName>
    </submittedName>
</protein>
<dbReference type="InterPro" id="IPR036259">
    <property type="entry name" value="MFS_trans_sf"/>
</dbReference>
<feature type="transmembrane region" description="Helical" evidence="6">
    <location>
        <begin position="128"/>
        <end position="149"/>
    </location>
</feature>
<dbReference type="PRINTS" id="PR01036">
    <property type="entry name" value="TCRTETB"/>
</dbReference>
<keyword evidence="9" id="KW-1185">Reference proteome</keyword>
<proteinExistence type="predicted"/>
<dbReference type="Gene3D" id="1.20.1720.10">
    <property type="entry name" value="Multidrug resistance protein D"/>
    <property type="match status" value="1"/>
</dbReference>
<evidence type="ECO:0000313" key="8">
    <source>
        <dbReference type="EMBL" id="GAA1150934.1"/>
    </source>
</evidence>
<keyword evidence="4 6" id="KW-1133">Transmembrane helix</keyword>
<feature type="transmembrane region" description="Helical" evidence="6">
    <location>
        <begin position="292"/>
        <end position="313"/>
    </location>
</feature>
<feature type="transmembrane region" description="Helical" evidence="6">
    <location>
        <begin position="72"/>
        <end position="91"/>
    </location>
</feature>
<keyword evidence="5 6" id="KW-0472">Membrane</keyword>
<dbReference type="PANTHER" id="PTHR23501">
    <property type="entry name" value="MAJOR FACILITATOR SUPERFAMILY"/>
    <property type="match status" value="1"/>
</dbReference>
<accession>A0ABP4F2D3</accession>
<feature type="transmembrane region" description="Helical" evidence="6">
    <location>
        <begin position="221"/>
        <end position="242"/>
    </location>
</feature>
<dbReference type="Proteomes" id="UP001499979">
    <property type="component" value="Unassembled WGS sequence"/>
</dbReference>
<feature type="transmembrane region" description="Helical" evidence="6">
    <location>
        <begin position="103"/>
        <end position="122"/>
    </location>
</feature>
<feature type="transmembrane region" description="Helical" evidence="6">
    <location>
        <begin position="352"/>
        <end position="375"/>
    </location>
</feature>
<evidence type="ECO:0000256" key="1">
    <source>
        <dbReference type="ARBA" id="ARBA00004429"/>
    </source>
</evidence>
<reference evidence="9" key="1">
    <citation type="journal article" date="2019" name="Int. J. Syst. Evol. Microbiol.">
        <title>The Global Catalogue of Microorganisms (GCM) 10K type strain sequencing project: providing services to taxonomists for standard genome sequencing and annotation.</title>
        <authorList>
            <consortium name="The Broad Institute Genomics Platform"/>
            <consortium name="The Broad Institute Genome Sequencing Center for Infectious Disease"/>
            <person name="Wu L."/>
            <person name="Ma J."/>
        </authorList>
    </citation>
    <scope>NUCLEOTIDE SEQUENCE [LARGE SCALE GENOMIC DNA]</scope>
    <source>
        <strain evidence="9">JCM 11813</strain>
    </source>
</reference>
<sequence>MGRYRREQIRWPDGLRPNVTVNQVSRASVGLRSERGPVLLAVMLSIGLVAIDSTILATAVPAIVADLGGFTQFPWLFSIYLLAQAVTVPVYSKVADLVGRKPVMLVGIGLFVLGSLLCGLAWGMGSLIAFRAVQGIGAGAVQPMSMTIVGDIYTLEERAKVQGYVASVWALSAVVGPTLGGVFADYLSWRWIFFVNIPLGFAAFAMLWRRFGERVERRRHTIDYAGSLLLTAGGVLLLLALLEGGVRWAWDSPTSLGLFAVAAVLLAGFVVVERRAAEPVLPLWVFRRRVLLSSMLASLVVGVLMMGLSSYIPLYAQSVLGHGALVSGLALAAMTLGWPIAASSAGRLYLTIGFRATMLIGGVIGFLGSAMLLFIDTHSSIWVIAAPCFVMGVGFGLVASPSIIAAQSSVTWQHRGVATGSTMFARSVGSAVGVAVFGAIANGLVAARLGRGVPDLEHLTPDVLHPAIHAVFLASAIFALALLLVGLLMTKRVSEPA</sequence>
<feature type="transmembrane region" description="Helical" evidence="6">
    <location>
        <begin position="189"/>
        <end position="209"/>
    </location>
</feature>
<gene>
    <name evidence="8" type="ORF">GCM10009606_31910</name>
</gene>
<dbReference type="PANTHER" id="PTHR23501:SF191">
    <property type="entry name" value="VACUOLAR BASIC AMINO ACID TRANSPORTER 4"/>
    <property type="match status" value="1"/>
</dbReference>
<feature type="transmembrane region" description="Helical" evidence="6">
    <location>
        <begin position="427"/>
        <end position="447"/>
    </location>
</feature>
<evidence type="ECO:0000313" key="9">
    <source>
        <dbReference type="Proteomes" id="UP001499979"/>
    </source>
</evidence>
<evidence type="ECO:0000256" key="5">
    <source>
        <dbReference type="ARBA" id="ARBA00023136"/>
    </source>
</evidence>
<evidence type="ECO:0000256" key="6">
    <source>
        <dbReference type="SAM" id="Phobius"/>
    </source>
</evidence>
<keyword evidence="2" id="KW-0813">Transport</keyword>
<feature type="transmembrane region" description="Helical" evidence="6">
    <location>
        <begin position="254"/>
        <end position="272"/>
    </location>
</feature>
<comment type="caution">
    <text evidence="8">The sequence shown here is derived from an EMBL/GenBank/DDBJ whole genome shotgun (WGS) entry which is preliminary data.</text>
</comment>
<feature type="transmembrane region" description="Helical" evidence="6">
    <location>
        <begin position="381"/>
        <end position="406"/>
    </location>
</feature>
<evidence type="ECO:0000256" key="4">
    <source>
        <dbReference type="ARBA" id="ARBA00022989"/>
    </source>
</evidence>
<evidence type="ECO:0000256" key="3">
    <source>
        <dbReference type="ARBA" id="ARBA00022692"/>
    </source>
</evidence>
<dbReference type="Pfam" id="PF07690">
    <property type="entry name" value="MFS_1"/>
    <property type="match status" value="1"/>
</dbReference>
<organism evidence="8 9">
    <name type="scientific">Nocardioides aquiterrae</name>
    <dbReference type="NCBI Taxonomy" id="203799"/>
    <lineage>
        <taxon>Bacteria</taxon>
        <taxon>Bacillati</taxon>
        <taxon>Actinomycetota</taxon>
        <taxon>Actinomycetes</taxon>
        <taxon>Propionibacteriales</taxon>
        <taxon>Nocardioidaceae</taxon>
        <taxon>Nocardioides</taxon>
    </lineage>
</organism>
<dbReference type="SUPFAM" id="SSF103473">
    <property type="entry name" value="MFS general substrate transporter"/>
    <property type="match status" value="1"/>
</dbReference>
<dbReference type="EMBL" id="BAAAJE010000016">
    <property type="protein sequence ID" value="GAA1150934.1"/>
    <property type="molecule type" value="Genomic_DNA"/>
</dbReference>
<name>A0ABP4F2D3_9ACTN</name>
<dbReference type="Gene3D" id="1.20.1250.20">
    <property type="entry name" value="MFS general substrate transporter like domains"/>
    <property type="match status" value="1"/>
</dbReference>
<feature type="transmembrane region" description="Helical" evidence="6">
    <location>
        <begin position="467"/>
        <end position="489"/>
    </location>
</feature>
<feature type="transmembrane region" description="Helical" evidence="6">
    <location>
        <begin position="161"/>
        <end position="183"/>
    </location>
</feature>
<feature type="domain" description="Major facilitator superfamily (MFS) profile" evidence="7">
    <location>
        <begin position="38"/>
        <end position="493"/>
    </location>
</feature>
<feature type="transmembrane region" description="Helical" evidence="6">
    <location>
        <begin position="38"/>
        <end position="60"/>
    </location>
</feature>
<evidence type="ECO:0000259" key="7">
    <source>
        <dbReference type="PROSITE" id="PS50850"/>
    </source>
</evidence>
<comment type="subcellular location">
    <subcellularLocation>
        <location evidence="1">Cell inner membrane</location>
        <topology evidence="1">Multi-pass membrane protein</topology>
    </subcellularLocation>
</comment>
<dbReference type="CDD" id="cd17502">
    <property type="entry name" value="MFS_Azr1_MDR_like"/>
    <property type="match status" value="1"/>
</dbReference>